<evidence type="ECO:0000313" key="2">
    <source>
        <dbReference type="Proteomes" id="UP001596150"/>
    </source>
</evidence>
<comment type="caution">
    <text evidence="1">The sequence shown here is derived from an EMBL/GenBank/DDBJ whole genome shotgun (WGS) entry which is preliminary data.</text>
</comment>
<sequence length="195" mass="21206">MNDLIQRLRERALAARKEGTATSLGDALHFEEAANALEGPAQEPVAWQYRWKLDGEWTNWRVSDASQKSPHLKDLEERPLYAAAPTPPAAEAPGQEPVGYGLVEDGKLVYSSRYRTHQEEEQPIYATPPTYADAEATGRMPTREEAAAAASVLLRCNGADLSDWGGDGLHDDNAQDALKDLAAIRSLASPAPKGE</sequence>
<organism evidence="1 2">
    <name type="scientific">Kaistia terrae</name>
    <dbReference type="NCBI Taxonomy" id="537017"/>
    <lineage>
        <taxon>Bacteria</taxon>
        <taxon>Pseudomonadati</taxon>
        <taxon>Pseudomonadota</taxon>
        <taxon>Alphaproteobacteria</taxon>
        <taxon>Hyphomicrobiales</taxon>
        <taxon>Kaistiaceae</taxon>
        <taxon>Kaistia</taxon>
    </lineage>
</organism>
<proteinExistence type="predicted"/>
<dbReference type="Proteomes" id="UP001596150">
    <property type="component" value="Unassembled WGS sequence"/>
</dbReference>
<evidence type="ECO:0000313" key="1">
    <source>
        <dbReference type="EMBL" id="MFC5518836.1"/>
    </source>
</evidence>
<keyword evidence="2" id="KW-1185">Reference proteome</keyword>
<dbReference type="RefSeq" id="WP_380225484.1">
    <property type="nucleotide sequence ID" value="NZ_JBHSML010000022.1"/>
</dbReference>
<reference evidence="2" key="1">
    <citation type="journal article" date="2019" name="Int. J. Syst. Evol. Microbiol.">
        <title>The Global Catalogue of Microorganisms (GCM) 10K type strain sequencing project: providing services to taxonomists for standard genome sequencing and annotation.</title>
        <authorList>
            <consortium name="The Broad Institute Genomics Platform"/>
            <consortium name="The Broad Institute Genome Sequencing Center for Infectious Disease"/>
            <person name="Wu L."/>
            <person name="Ma J."/>
        </authorList>
    </citation>
    <scope>NUCLEOTIDE SEQUENCE [LARGE SCALE GENOMIC DNA]</scope>
    <source>
        <strain evidence="2">KACC 12633</strain>
    </source>
</reference>
<feature type="non-terminal residue" evidence="1">
    <location>
        <position position="195"/>
    </location>
</feature>
<dbReference type="EMBL" id="JBHSML010000022">
    <property type="protein sequence ID" value="MFC5518836.1"/>
    <property type="molecule type" value="Genomic_DNA"/>
</dbReference>
<accession>A0ABW0Q1T6</accession>
<protein>
    <submittedName>
        <fullName evidence="1">Uncharacterized protein</fullName>
    </submittedName>
</protein>
<name>A0ABW0Q1T6_9HYPH</name>
<gene>
    <name evidence="1" type="ORF">ACFPP9_23895</name>
</gene>